<evidence type="ECO:0000256" key="6">
    <source>
        <dbReference type="ARBA" id="ARBA00022989"/>
    </source>
</evidence>
<keyword evidence="6 11" id="KW-1133">Transmembrane helix</keyword>
<proteinExistence type="inferred from homology"/>
<feature type="repeat" description="Solcar" evidence="9">
    <location>
        <begin position="192"/>
        <end position="275"/>
    </location>
</feature>
<feature type="repeat" description="Solcar" evidence="9">
    <location>
        <begin position="1"/>
        <end position="85"/>
    </location>
</feature>
<dbReference type="EMBL" id="AUPL01005063">
    <property type="protein sequence ID" value="ESL07252.1"/>
    <property type="molecule type" value="Genomic_DNA"/>
</dbReference>
<sequence>MDLLNSFISGWVGGVGLLLVGHPFDTVKTLLQDSKGKHTNGLSCAVGIVKKDGPFALYKGVTAPMSGVGVVFALYFVAYDATEKLIRRVKKLDPSQPLSINDVMICGGSTGILGSLVLGPAELLKIRQQTALNTGADSSLRGVVSFIHRTAGLRGFFRGTSMTMLRDVPGSMAWFCAYEYTKHLICSDPKAPLVPESLIAGGMAGISMWSFAVPLDVIKTRVQASRERLTLAGAVRGIFKERGIRGFYRGLGPALLRAFPANAACFAAKDFTQKALNRLTVSASATKKSTDQP</sequence>
<dbReference type="InterPro" id="IPR023395">
    <property type="entry name" value="MCP_dom_sf"/>
</dbReference>
<feature type="transmembrane region" description="Helical" evidence="11">
    <location>
        <begin position="56"/>
        <end position="77"/>
    </location>
</feature>
<evidence type="ECO:0000256" key="4">
    <source>
        <dbReference type="ARBA" id="ARBA00022692"/>
    </source>
</evidence>
<dbReference type="GO" id="GO:0031966">
    <property type="term" value="C:mitochondrial membrane"/>
    <property type="evidence" value="ECO:0007669"/>
    <property type="project" value="UniProtKB-SubCell"/>
</dbReference>
<dbReference type="Proteomes" id="UP000031737">
    <property type="component" value="Unassembled WGS sequence"/>
</dbReference>
<dbReference type="InterPro" id="IPR050567">
    <property type="entry name" value="Mitochondrial_Carrier"/>
</dbReference>
<dbReference type="Pfam" id="PF00153">
    <property type="entry name" value="Mito_carr"/>
    <property type="match status" value="3"/>
</dbReference>
<dbReference type="AlphaFoldDB" id="A0A061J1T8"/>
<evidence type="ECO:0000256" key="10">
    <source>
        <dbReference type="RuleBase" id="RU000488"/>
    </source>
</evidence>
<evidence type="ECO:0000313" key="13">
    <source>
        <dbReference type="Proteomes" id="UP000031737"/>
    </source>
</evidence>
<organism evidence="12 13">
    <name type="scientific">Trypanosoma rangeli SC58</name>
    <dbReference type="NCBI Taxonomy" id="429131"/>
    <lineage>
        <taxon>Eukaryota</taxon>
        <taxon>Discoba</taxon>
        <taxon>Euglenozoa</taxon>
        <taxon>Kinetoplastea</taxon>
        <taxon>Metakinetoplastina</taxon>
        <taxon>Trypanosomatida</taxon>
        <taxon>Trypanosomatidae</taxon>
        <taxon>Trypanosoma</taxon>
        <taxon>Herpetosoma</taxon>
    </lineage>
</organism>
<comment type="similarity">
    <text evidence="2 10">Belongs to the mitochondrial carrier (TC 2.A.29) family.</text>
</comment>
<accession>A0A061J1T8</accession>
<dbReference type="PROSITE" id="PS50920">
    <property type="entry name" value="SOLCAR"/>
    <property type="match status" value="3"/>
</dbReference>
<evidence type="ECO:0000256" key="9">
    <source>
        <dbReference type="PROSITE-ProRule" id="PRU00282"/>
    </source>
</evidence>
<evidence type="ECO:0000256" key="11">
    <source>
        <dbReference type="SAM" id="Phobius"/>
    </source>
</evidence>
<comment type="subcellular location">
    <subcellularLocation>
        <location evidence="1">Mitochondrion membrane</location>
        <topology evidence="1">Multi-pass membrane protein</topology>
    </subcellularLocation>
</comment>
<dbReference type="PANTHER" id="PTHR45624">
    <property type="entry name" value="MITOCHONDRIAL BASIC AMINO ACIDS TRANSPORTER-RELATED"/>
    <property type="match status" value="1"/>
</dbReference>
<dbReference type="Gene3D" id="1.50.40.10">
    <property type="entry name" value="Mitochondrial carrier domain"/>
    <property type="match status" value="1"/>
</dbReference>
<keyword evidence="7" id="KW-0496">Mitochondrion</keyword>
<feature type="repeat" description="Solcar" evidence="9">
    <location>
        <begin position="98"/>
        <end position="184"/>
    </location>
</feature>
<dbReference type="InterPro" id="IPR018108">
    <property type="entry name" value="MCP_transmembrane"/>
</dbReference>
<protein>
    <submittedName>
        <fullName evidence="12">Mitochondrial carrier protein</fullName>
    </submittedName>
</protein>
<evidence type="ECO:0000256" key="2">
    <source>
        <dbReference type="ARBA" id="ARBA00006375"/>
    </source>
</evidence>
<evidence type="ECO:0000256" key="1">
    <source>
        <dbReference type="ARBA" id="ARBA00004225"/>
    </source>
</evidence>
<dbReference type="VEuPathDB" id="TriTrypDB:TRSC58_05063"/>
<evidence type="ECO:0000313" key="12">
    <source>
        <dbReference type="EMBL" id="ESL07252.1"/>
    </source>
</evidence>
<evidence type="ECO:0000256" key="3">
    <source>
        <dbReference type="ARBA" id="ARBA00022448"/>
    </source>
</evidence>
<dbReference type="SUPFAM" id="SSF103506">
    <property type="entry name" value="Mitochondrial carrier"/>
    <property type="match status" value="1"/>
</dbReference>
<dbReference type="GO" id="GO:0015227">
    <property type="term" value="F:O-acyl-L-carnitine transmembrane transporter activity"/>
    <property type="evidence" value="ECO:0007669"/>
    <property type="project" value="TreeGrafter"/>
</dbReference>
<dbReference type="PANTHER" id="PTHR45624:SF4">
    <property type="entry name" value="CONGESTED-LIKE TRACHEA PROTEIN-RELATED"/>
    <property type="match status" value="1"/>
</dbReference>
<gene>
    <name evidence="12" type="ORF">TRSC58_05063</name>
</gene>
<dbReference type="OrthoDB" id="14252at2759"/>
<dbReference type="GO" id="GO:1902603">
    <property type="term" value="P:carnitine transmembrane transport"/>
    <property type="evidence" value="ECO:0007669"/>
    <property type="project" value="TreeGrafter"/>
</dbReference>
<evidence type="ECO:0000256" key="5">
    <source>
        <dbReference type="ARBA" id="ARBA00022737"/>
    </source>
</evidence>
<keyword evidence="5" id="KW-0677">Repeat</keyword>
<comment type="caution">
    <text evidence="12">The sequence shown here is derived from an EMBL/GenBank/DDBJ whole genome shotgun (WGS) entry which is preliminary data.</text>
</comment>
<evidence type="ECO:0000256" key="7">
    <source>
        <dbReference type="ARBA" id="ARBA00023128"/>
    </source>
</evidence>
<dbReference type="GO" id="GO:0006839">
    <property type="term" value="P:mitochondrial transport"/>
    <property type="evidence" value="ECO:0007669"/>
    <property type="project" value="TreeGrafter"/>
</dbReference>
<keyword evidence="3 10" id="KW-0813">Transport</keyword>
<keyword evidence="13" id="KW-1185">Reference proteome</keyword>
<evidence type="ECO:0000256" key="8">
    <source>
        <dbReference type="ARBA" id="ARBA00023136"/>
    </source>
</evidence>
<keyword evidence="8 9" id="KW-0472">Membrane</keyword>
<keyword evidence="4 9" id="KW-0812">Transmembrane</keyword>
<name>A0A061J1T8_TRYRA</name>
<reference evidence="12 13" key="1">
    <citation type="submission" date="2013-07" db="EMBL/GenBank/DDBJ databases">
        <authorList>
            <person name="Stoco P.H."/>
            <person name="Wagner G."/>
            <person name="Gerber A."/>
            <person name="Zaha A."/>
            <person name="Thompson C."/>
            <person name="Bartholomeu D.C."/>
            <person name="Luckemeyer D.D."/>
            <person name="Bahia D."/>
            <person name="Loreto E."/>
            <person name="Prestes E.B."/>
            <person name="Lima F.M."/>
            <person name="Rodrigues-Luiz G."/>
            <person name="Vallejo G.A."/>
            <person name="Filho J.F."/>
            <person name="Monteiro K.M."/>
            <person name="Tyler K.M."/>
            <person name="de Almeida L.G."/>
            <person name="Ortiz M.F."/>
            <person name="Siervo M.A."/>
            <person name="de Moraes M.H."/>
            <person name="Cunha O.L."/>
            <person name="Mendonca-Neto R."/>
            <person name="Silva R."/>
            <person name="Teixeira S.M."/>
            <person name="Murta S.M."/>
            <person name="Sincero T.C."/>
            <person name="Mendes T.A."/>
            <person name="Urmenyi T.P."/>
            <person name="Silva V.G."/>
            <person name="da Rocha W.D."/>
            <person name="Andersson B."/>
            <person name="Romanha A.J."/>
            <person name="Steindel M."/>
            <person name="de Vasconcelos A.T."/>
            <person name="Grisard E.C."/>
        </authorList>
    </citation>
    <scope>NUCLEOTIDE SEQUENCE [LARGE SCALE GENOMIC DNA]</scope>
    <source>
        <strain evidence="12 13">SC58</strain>
    </source>
</reference>